<proteinExistence type="predicted"/>
<protein>
    <submittedName>
        <fullName evidence="2">Uncharacterized protein</fullName>
    </submittedName>
</protein>
<reference evidence="2 3" key="1">
    <citation type="submission" date="2018-06" db="EMBL/GenBank/DDBJ databases">
        <title>Genomic Encyclopedia of Type Strains, Phase IV (KMG-IV): sequencing the most valuable type-strain genomes for metagenomic binning, comparative biology and taxonomic classification.</title>
        <authorList>
            <person name="Goeker M."/>
        </authorList>
    </citation>
    <scope>NUCLEOTIDE SEQUENCE [LARGE SCALE GENOMIC DNA]</scope>
    <source>
        <strain evidence="2 3">DSM 18048</strain>
    </source>
</reference>
<dbReference type="EMBL" id="QJSX01000021">
    <property type="protein sequence ID" value="PYE49906.1"/>
    <property type="molecule type" value="Genomic_DNA"/>
</dbReference>
<gene>
    <name evidence="2" type="ORF">DES52_12138</name>
</gene>
<organism evidence="2 3">
    <name type="scientific">Deinococcus yavapaiensis KR-236</name>
    <dbReference type="NCBI Taxonomy" id="694435"/>
    <lineage>
        <taxon>Bacteria</taxon>
        <taxon>Thermotogati</taxon>
        <taxon>Deinococcota</taxon>
        <taxon>Deinococci</taxon>
        <taxon>Deinococcales</taxon>
        <taxon>Deinococcaceae</taxon>
        <taxon>Deinococcus</taxon>
    </lineage>
</organism>
<name>A0A318S2D7_9DEIO</name>
<dbReference type="Proteomes" id="UP000248326">
    <property type="component" value="Unassembled WGS sequence"/>
</dbReference>
<evidence type="ECO:0000313" key="3">
    <source>
        <dbReference type="Proteomes" id="UP000248326"/>
    </source>
</evidence>
<keyword evidence="3" id="KW-1185">Reference proteome</keyword>
<evidence type="ECO:0000256" key="1">
    <source>
        <dbReference type="SAM" id="MobiDB-lite"/>
    </source>
</evidence>
<dbReference type="OrthoDB" id="74052at2"/>
<accession>A0A318S2D7</accession>
<evidence type="ECO:0000313" key="2">
    <source>
        <dbReference type="EMBL" id="PYE49906.1"/>
    </source>
</evidence>
<comment type="caution">
    <text evidence="2">The sequence shown here is derived from an EMBL/GenBank/DDBJ whole genome shotgun (WGS) entry which is preliminary data.</text>
</comment>
<dbReference type="RefSeq" id="WP_110888588.1">
    <property type="nucleotide sequence ID" value="NZ_QJSX01000021.1"/>
</dbReference>
<feature type="region of interest" description="Disordered" evidence="1">
    <location>
        <begin position="188"/>
        <end position="209"/>
    </location>
</feature>
<sequence>MKRAAVLLGALLLGGAVFVLGGPRAALQRQLGATTLRSEADDVTEQRRLDLSDMRWTSDETRFTFPSDARREEVTAAYRQALVELSYALYTADATGLGSYFREGALTDARRAVSSGERQQFVTWNHALTLRFYAPKGNIASFTDRACYAQWSGATPRPLSGRRESDVVMRLGDDGVWRVDQWQVRRDTPLDLPSGQVTPDTVRGAPCPP</sequence>
<dbReference type="AlphaFoldDB" id="A0A318S2D7"/>